<reference evidence="5" key="1">
    <citation type="submission" date="2014-01" db="EMBL/GenBank/DDBJ databases">
        <authorList>
            <person name="Brown-Elliot B."/>
            <person name="Wallace R."/>
            <person name="Lenaerts A."/>
            <person name="Ordway D."/>
            <person name="DeGroote M.A."/>
            <person name="Parker T."/>
            <person name="Sizemore C."/>
            <person name="Tallon L.J."/>
            <person name="Sadzewicz L.K."/>
            <person name="Sengamalay N."/>
            <person name="Fraser C.M."/>
            <person name="Hine E."/>
            <person name="Shefchek K.A."/>
            <person name="Das S.P."/>
            <person name="Tettelin H."/>
        </authorList>
    </citation>
    <scope>NUCLEOTIDE SEQUENCE [LARGE SCALE GENOMIC DNA]</scope>
    <source>
        <strain evidence="5">4042</strain>
    </source>
</reference>
<dbReference type="EMBL" id="JAOB01000040">
    <property type="protein sequence ID" value="EUA43950.1"/>
    <property type="molecule type" value="Genomic_DNA"/>
</dbReference>
<evidence type="ECO:0000259" key="4">
    <source>
        <dbReference type="Pfam" id="PF01915"/>
    </source>
</evidence>
<dbReference type="SUPFAM" id="SSF52279">
    <property type="entry name" value="Beta-D-glucan exohydrolase, C-terminal domain"/>
    <property type="match status" value="1"/>
</dbReference>
<dbReference type="Gene3D" id="3.40.50.1700">
    <property type="entry name" value="Glycoside hydrolase family 3 C-terminal domain"/>
    <property type="match status" value="1"/>
</dbReference>
<dbReference type="PANTHER" id="PTHR42715:SF10">
    <property type="entry name" value="BETA-GLUCOSIDASE"/>
    <property type="match status" value="1"/>
</dbReference>
<proteinExistence type="inferred from homology"/>
<evidence type="ECO:0000256" key="3">
    <source>
        <dbReference type="SAM" id="MobiDB-lite"/>
    </source>
</evidence>
<gene>
    <name evidence="5" type="ORF">I553_8284</name>
</gene>
<dbReference type="AlphaFoldDB" id="X8BLL3"/>
<accession>X8BLL3</accession>
<dbReference type="InterPro" id="IPR036962">
    <property type="entry name" value="Glyco_hydro_3_N_sf"/>
</dbReference>
<keyword evidence="2 5" id="KW-0378">Hydrolase</keyword>
<feature type="region of interest" description="Disordered" evidence="3">
    <location>
        <begin position="105"/>
        <end position="130"/>
    </location>
</feature>
<feature type="domain" description="Glycoside hydrolase family 3 C-terminal" evidence="4">
    <location>
        <begin position="2"/>
        <end position="99"/>
    </location>
</feature>
<evidence type="ECO:0000313" key="5">
    <source>
        <dbReference type="EMBL" id="EUA43950.1"/>
    </source>
</evidence>
<dbReference type="PATRIC" id="fig|1299334.3.peg.3926"/>
<comment type="caution">
    <text evidence="5">The sequence shown here is derived from an EMBL/GenBank/DDBJ whole genome shotgun (WGS) entry which is preliminary data.</text>
</comment>
<evidence type="ECO:0000256" key="2">
    <source>
        <dbReference type="ARBA" id="ARBA00022801"/>
    </source>
</evidence>
<dbReference type="PANTHER" id="PTHR42715">
    <property type="entry name" value="BETA-GLUCOSIDASE"/>
    <property type="match status" value="1"/>
</dbReference>
<protein>
    <submittedName>
        <fullName evidence="5">Glycosyl hydrolase family 3 C-terminal domain protein</fullName>
    </submittedName>
</protein>
<sequence length="152" mass="15978">MVFAVRVEGEGFDNADLALPWGQDAVIEAVAEAQPNTVVVLETGNPTAMPWREKVNAILQAWYPGQAGGQAIAEILVGAANPCGRLPLTFPLDLSQTPRRSCLAWAPRGGHRSPFTTAKGPRSGTGGTRRRAIARCSRSVMACPTPGLSAAT</sequence>
<dbReference type="GO" id="GO:0004553">
    <property type="term" value="F:hydrolase activity, hydrolyzing O-glycosyl compounds"/>
    <property type="evidence" value="ECO:0007669"/>
    <property type="project" value="InterPro"/>
</dbReference>
<dbReference type="InterPro" id="IPR050288">
    <property type="entry name" value="Cellulose_deg_GH3"/>
</dbReference>
<dbReference type="GO" id="GO:0005975">
    <property type="term" value="P:carbohydrate metabolic process"/>
    <property type="evidence" value="ECO:0007669"/>
    <property type="project" value="InterPro"/>
</dbReference>
<dbReference type="Gene3D" id="3.20.20.300">
    <property type="entry name" value="Glycoside hydrolase, family 3, N-terminal domain"/>
    <property type="match status" value="1"/>
</dbReference>
<comment type="similarity">
    <text evidence="1">Belongs to the glycosyl hydrolase 3 family.</text>
</comment>
<organism evidence="5">
    <name type="scientific">Mycobacterium xenopi 4042</name>
    <dbReference type="NCBI Taxonomy" id="1299334"/>
    <lineage>
        <taxon>Bacteria</taxon>
        <taxon>Bacillati</taxon>
        <taxon>Actinomycetota</taxon>
        <taxon>Actinomycetes</taxon>
        <taxon>Mycobacteriales</taxon>
        <taxon>Mycobacteriaceae</taxon>
        <taxon>Mycobacterium</taxon>
    </lineage>
</organism>
<name>X8BLL3_MYCXE</name>
<dbReference type="InterPro" id="IPR002772">
    <property type="entry name" value="Glyco_hydro_3_C"/>
</dbReference>
<dbReference type="Pfam" id="PF01915">
    <property type="entry name" value="Glyco_hydro_3_C"/>
    <property type="match status" value="1"/>
</dbReference>
<dbReference type="InterPro" id="IPR036881">
    <property type="entry name" value="Glyco_hydro_3_C_sf"/>
</dbReference>
<evidence type="ECO:0000256" key="1">
    <source>
        <dbReference type="ARBA" id="ARBA00005336"/>
    </source>
</evidence>